<organism evidence="1 2">
    <name type="scientific">Cinchona calisaya</name>
    <dbReference type="NCBI Taxonomy" id="153742"/>
    <lineage>
        <taxon>Eukaryota</taxon>
        <taxon>Viridiplantae</taxon>
        <taxon>Streptophyta</taxon>
        <taxon>Embryophyta</taxon>
        <taxon>Tracheophyta</taxon>
        <taxon>Spermatophyta</taxon>
        <taxon>Magnoliopsida</taxon>
        <taxon>eudicotyledons</taxon>
        <taxon>Gunneridae</taxon>
        <taxon>Pentapetalae</taxon>
        <taxon>asterids</taxon>
        <taxon>lamiids</taxon>
        <taxon>Gentianales</taxon>
        <taxon>Rubiaceae</taxon>
        <taxon>Cinchonoideae</taxon>
        <taxon>Cinchoneae</taxon>
        <taxon>Cinchona</taxon>
    </lineage>
</organism>
<dbReference type="AlphaFoldDB" id="A0ABD2ZNT0"/>
<protein>
    <recommendedName>
        <fullName evidence="3">Maturase K</fullName>
    </recommendedName>
</protein>
<evidence type="ECO:0000313" key="2">
    <source>
        <dbReference type="Proteomes" id="UP001630127"/>
    </source>
</evidence>
<keyword evidence="2" id="KW-1185">Reference proteome</keyword>
<evidence type="ECO:0008006" key="3">
    <source>
        <dbReference type="Google" id="ProtNLM"/>
    </source>
</evidence>
<name>A0ABD2ZNT0_9GENT</name>
<sequence>MGENLVEENDDRRRTSSMGRLIGEDGIREDWYGRLDSYCPVPVKPRQLKLALFPFSPREHFLYQIAKSIHYFSNHYLTGPCFASLHRKDNLSISAILSKKPLVPCKEMSLVEYFTYPSQMDLSSQPCSDP</sequence>
<dbReference type="EMBL" id="JBJUIK010000008">
    <property type="protein sequence ID" value="KAL3519840.1"/>
    <property type="molecule type" value="Genomic_DNA"/>
</dbReference>
<gene>
    <name evidence="1" type="ORF">ACH5RR_017989</name>
</gene>
<evidence type="ECO:0000313" key="1">
    <source>
        <dbReference type="EMBL" id="KAL3519840.1"/>
    </source>
</evidence>
<proteinExistence type="predicted"/>
<reference evidence="1 2" key="1">
    <citation type="submission" date="2024-11" db="EMBL/GenBank/DDBJ databases">
        <title>A near-complete genome assembly of Cinchona calisaya.</title>
        <authorList>
            <person name="Lian D.C."/>
            <person name="Zhao X.W."/>
            <person name="Wei L."/>
        </authorList>
    </citation>
    <scope>NUCLEOTIDE SEQUENCE [LARGE SCALE GENOMIC DNA]</scope>
    <source>
        <tissue evidence="1">Nenye</tissue>
    </source>
</reference>
<comment type="caution">
    <text evidence="1">The sequence shown here is derived from an EMBL/GenBank/DDBJ whole genome shotgun (WGS) entry which is preliminary data.</text>
</comment>
<dbReference type="Proteomes" id="UP001630127">
    <property type="component" value="Unassembled WGS sequence"/>
</dbReference>
<accession>A0ABD2ZNT0</accession>